<keyword evidence="2" id="KW-1185">Reference proteome</keyword>
<evidence type="ECO:0000313" key="2">
    <source>
        <dbReference type="Proteomes" id="UP001163324"/>
    </source>
</evidence>
<dbReference type="EMBL" id="CM047942">
    <property type="protein sequence ID" value="KAI9901326.1"/>
    <property type="molecule type" value="Genomic_DNA"/>
</dbReference>
<comment type="caution">
    <text evidence="1">The sequence shown here is derived from an EMBL/GenBank/DDBJ whole genome shotgun (WGS) entry which is preliminary data.</text>
</comment>
<dbReference type="Proteomes" id="UP001163324">
    <property type="component" value="Chromosome 3"/>
</dbReference>
<accession>A0ACC0V5X4</accession>
<gene>
    <name evidence="1" type="ORF">N3K66_003143</name>
</gene>
<reference evidence="1" key="1">
    <citation type="submission" date="2022-10" db="EMBL/GenBank/DDBJ databases">
        <title>Complete Genome of Trichothecium roseum strain YXFP-22015, a Plant Pathogen Isolated from Citrus.</title>
        <authorList>
            <person name="Wang Y."/>
            <person name="Zhu L."/>
        </authorList>
    </citation>
    <scope>NUCLEOTIDE SEQUENCE</scope>
    <source>
        <strain evidence="1">YXFP-22015</strain>
    </source>
</reference>
<sequence>MSTTETGTYECGCHCGKISFSMKLSPPLPEYKVLQCSCSICRRAGYLLVYPEYEDVTWHNDSRAKLSNYRFNTKTKDQMFCGDCGSSIGIDFRELDPPSYGISARTINDVDLDSLQYKKLDGKKVYPPEDLSGQEHGKQASS</sequence>
<evidence type="ECO:0000313" key="1">
    <source>
        <dbReference type="EMBL" id="KAI9901326.1"/>
    </source>
</evidence>
<proteinExistence type="predicted"/>
<protein>
    <submittedName>
        <fullName evidence="1">Uncharacterized protein</fullName>
    </submittedName>
</protein>
<name>A0ACC0V5X4_9HYPO</name>
<organism evidence="1 2">
    <name type="scientific">Trichothecium roseum</name>
    <dbReference type="NCBI Taxonomy" id="47278"/>
    <lineage>
        <taxon>Eukaryota</taxon>
        <taxon>Fungi</taxon>
        <taxon>Dikarya</taxon>
        <taxon>Ascomycota</taxon>
        <taxon>Pezizomycotina</taxon>
        <taxon>Sordariomycetes</taxon>
        <taxon>Hypocreomycetidae</taxon>
        <taxon>Hypocreales</taxon>
        <taxon>Hypocreales incertae sedis</taxon>
        <taxon>Trichothecium</taxon>
    </lineage>
</organism>